<keyword evidence="5" id="KW-0143">Chaperone</keyword>
<keyword evidence="4" id="KW-0963">Cytoplasm</keyword>
<dbReference type="AlphaFoldDB" id="A0A1T2LA87"/>
<dbReference type="PANTHER" id="PTHR39585:SF1">
    <property type="entry name" value="FAD ASSEMBLY FACTOR SDHE"/>
    <property type="match status" value="1"/>
</dbReference>
<accession>A0A1T2LA87</accession>
<sequence>MSLDDDERKLARLQWQCRRGMRELDVLLRDYLDECYPELDDKKRGEFERLLTSADQELLEWLMGRAEPMDGELQGVVKQIRSHAQR</sequence>
<comment type="caution">
    <text evidence="6">The sequence shown here is derived from an EMBL/GenBank/DDBJ whole genome shotgun (WGS) entry which is preliminary data.</text>
</comment>
<keyword evidence="7" id="KW-1185">Reference proteome</keyword>
<dbReference type="RefSeq" id="WP_078482293.1">
    <property type="nucleotide sequence ID" value="NZ_MPRL01000003.1"/>
</dbReference>
<dbReference type="OrthoDB" id="9180899at2"/>
<comment type="similarity">
    <text evidence="2">Belongs to the SdhE FAD assembly factor family.</text>
</comment>
<dbReference type="EMBL" id="MPRL01000003">
    <property type="protein sequence ID" value="OOZ42019.1"/>
    <property type="molecule type" value="Genomic_DNA"/>
</dbReference>
<protein>
    <recommendedName>
        <fullName evidence="3">FAD assembly factor SdhE</fullName>
    </recommendedName>
</protein>
<dbReference type="PANTHER" id="PTHR39585">
    <property type="entry name" value="FAD ASSEMBLY FACTOR SDHE"/>
    <property type="match status" value="1"/>
</dbReference>
<name>A0A1T2LA87_9GAMM</name>
<proteinExistence type="inferred from homology"/>
<dbReference type="Pfam" id="PF03937">
    <property type="entry name" value="Sdh5"/>
    <property type="match status" value="1"/>
</dbReference>
<evidence type="ECO:0000256" key="5">
    <source>
        <dbReference type="ARBA" id="ARBA00023186"/>
    </source>
</evidence>
<gene>
    <name evidence="6" type="ORF">BOW53_01385</name>
</gene>
<reference evidence="6 7" key="1">
    <citation type="submission" date="2016-11" db="EMBL/GenBank/DDBJ databases">
        <title>Mixed transmission modes and dynamic genome evolution in an obligate animal-bacterial symbiosis.</title>
        <authorList>
            <person name="Russell S.L."/>
            <person name="Corbett-Detig R.B."/>
            <person name="Cavanaugh C.M."/>
        </authorList>
    </citation>
    <scope>NUCLEOTIDE SEQUENCE [LARGE SCALE GENOMIC DNA]</scope>
    <source>
        <strain evidence="6">Sveles-Q1</strain>
    </source>
</reference>
<evidence type="ECO:0000256" key="2">
    <source>
        <dbReference type="ARBA" id="ARBA00008571"/>
    </source>
</evidence>
<dbReference type="InterPro" id="IPR050531">
    <property type="entry name" value="SdhE_FAD_assembly_factor"/>
</dbReference>
<dbReference type="SUPFAM" id="SSF109910">
    <property type="entry name" value="YgfY-like"/>
    <property type="match status" value="1"/>
</dbReference>
<dbReference type="Proteomes" id="UP000191110">
    <property type="component" value="Unassembled WGS sequence"/>
</dbReference>
<evidence type="ECO:0000256" key="3">
    <source>
        <dbReference type="ARBA" id="ARBA00019418"/>
    </source>
</evidence>
<evidence type="ECO:0000256" key="1">
    <source>
        <dbReference type="ARBA" id="ARBA00004496"/>
    </source>
</evidence>
<evidence type="ECO:0000256" key="4">
    <source>
        <dbReference type="ARBA" id="ARBA00022490"/>
    </source>
</evidence>
<evidence type="ECO:0000313" key="7">
    <source>
        <dbReference type="Proteomes" id="UP000191110"/>
    </source>
</evidence>
<comment type="subcellular location">
    <subcellularLocation>
        <location evidence="1">Cytoplasm</location>
    </subcellularLocation>
</comment>
<dbReference type="InterPro" id="IPR005631">
    <property type="entry name" value="SDH"/>
</dbReference>
<organism evidence="6 7">
    <name type="scientific">Solemya pervernicosa gill symbiont</name>
    <dbReference type="NCBI Taxonomy" id="642797"/>
    <lineage>
        <taxon>Bacteria</taxon>
        <taxon>Pseudomonadati</taxon>
        <taxon>Pseudomonadota</taxon>
        <taxon>Gammaproteobacteria</taxon>
        <taxon>sulfur-oxidizing symbionts</taxon>
    </lineage>
</organism>
<dbReference type="GO" id="GO:0005737">
    <property type="term" value="C:cytoplasm"/>
    <property type="evidence" value="ECO:0007669"/>
    <property type="project" value="UniProtKB-SubCell"/>
</dbReference>
<dbReference type="InterPro" id="IPR036714">
    <property type="entry name" value="SDH_sf"/>
</dbReference>
<evidence type="ECO:0000313" key="6">
    <source>
        <dbReference type="EMBL" id="OOZ42019.1"/>
    </source>
</evidence>
<dbReference type="Gene3D" id="1.10.150.250">
    <property type="entry name" value="Flavinator of succinate dehydrogenase"/>
    <property type="match status" value="1"/>
</dbReference>
<dbReference type="GO" id="GO:0006105">
    <property type="term" value="P:succinate metabolic process"/>
    <property type="evidence" value="ECO:0007669"/>
    <property type="project" value="TreeGrafter"/>
</dbReference>